<organism evidence="1 2">
    <name type="scientific">Lachnoclostridium phocaeense</name>
    <dbReference type="NCBI Taxonomy" id="1871021"/>
    <lineage>
        <taxon>Bacteria</taxon>
        <taxon>Bacillati</taxon>
        <taxon>Bacillota</taxon>
        <taxon>Clostridia</taxon>
        <taxon>Lachnospirales</taxon>
        <taxon>Lachnospiraceae</taxon>
    </lineage>
</organism>
<gene>
    <name evidence="1" type="ORF">K8V82_06430</name>
</gene>
<protein>
    <submittedName>
        <fullName evidence="1">Stage III sporulation protein AB</fullName>
    </submittedName>
</protein>
<dbReference type="EMBL" id="DYVY01000102">
    <property type="protein sequence ID" value="HJF94413.1"/>
    <property type="molecule type" value="Genomic_DNA"/>
</dbReference>
<comment type="caution">
    <text evidence="1">The sequence shown here is derived from an EMBL/GenBank/DDBJ whole genome shotgun (WGS) entry which is preliminary data.</text>
</comment>
<reference evidence="1" key="2">
    <citation type="submission" date="2021-09" db="EMBL/GenBank/DDBJ databases">
        <authorList>
            <person name="Gilroy R."/>
        </authorList>
    </citation>
    <scope>NUCLEOTIDE SEQUENCE</scope>
    <source>
        <strain evidence="1">ChiSjej5B23-16112</strain>
    </source>
</reference>
<dbReference type="Pfam" id="PF09548">
    <property type="entry name" value="Spore_III_AB"/>
    <property type="match status" value="1"/>
</dbReference>
<dbReference type="RefSeq" id="WP_076777503.1">
    <property type="nucleotide sequence ID" value="NZ_CALKQL010000032.1"/>
</dbReference>
<dbReference type="PIRSF" id="PIRSF021435">
    <property type="entry name" value="SpoIIIAB"/>
    <property type="match status" value="1"/>
</dbReference>
<name>A0A921I0Y7_9FIRM</name>
<proteinExistence type="predicted"/>
<reference evidence="1" key="1">
    <citation type="journal article" date="2021" name="PeerJ">
        <title>Extensive microbial diversity within the chicken gut microbiome revealed by metagenomics and culture.</title>
        <authorList>
            <person name="Gilroy R."/>
            <person name="Ravi A."/>
            <person name="Getino M."/>
            <person name="Pursley I."/>
            <person name="Horton D.L."/>
            <person name="Alikhan N.F."/>
            <person name="Baker D."/>
            <person name="Gharbi K."/>
            <person name="Hall N."/>
            <person name="Watson M."/>
            <person name="Adriaenssens E.M."/>
            <person name="Foster-Nyarko E."/>
            <person name="Jarju S."/>
            <person name="Secka A."/>
            <person name="Antonio M."/>
            <person name="Oren A."/>
            <person name="Chaudhuri R.R."/>
            <person name="La Ragione R."/>
            <person name="Hildebrand F."/>
            <person name="Pallen M.J."/>
        </authorList>
    </citation>
    <scope>NUCLEOTIDE SEQUENCE</scope>
    <source>
        <strain evidence="1">ChiSjej5B23-16112</strain>
    </source>
</reference>
<accession>A0A921I0Y7</accession>
<dbReference type="AlphaFoldDB" id="A0A921I0Y7"/>
<evidence type="ECO:0000313" key="1">
    <source>
        <dbReference type="EMBL" id="HJF94413.1"/>
    </source>
</evidence>
<dbReference type="Proteomes" id="UP000769156">
    <property type="component" value="Unassembled WGS sequence"/>
</dbReference>
<dbReference type="OrthoDB" id="1779801at2"/>
<evidence type="ECO:0000313" key="2">
    <source>
        <dbReference type="Proteomes" id="UP000769156"/>
    </source>
</evidence>
<dbReference type="InterPro" id="IPR014198">
    <property type="entry name" value="Spore_III_AB"/>
</dbReference>
<sequence length="172" mass="19803">MIRLAGGLMVIGAATLFGFRAADALEEEYRQIQDIRRIMHMLQGEIRYARSFLSEAFLLIADTQQEPYASWLTCLQEKMDLRTEGSFPGIWEETAREHLGGLALKEEEKKRLYDLGQYLGTADVKMQISHLQMYVEHLEGRMEEMQRTMQTQKKLYRVLGMSGGILLAILLI</sequence>